<reference evidence="1" key="2">
    <citation type="journal article" date="2015" name="Fish Shellfish Immunol.">
        <title>Early steps in the European eel (Anguilla anguilla)-Vibrio vulnificus interaction in the gills: Role of the RtxA13 toxin.</title>
        <authorList>
            <person name="Callol A."/>
            <person name="Pajuelo D."/>
            <person name="Ebbesson L."/>
            <person name="Teles M."/>
            <person name="MacKenzie S."/>
            <person name="Amaro C."/>
        </authorList>
    </citation>
    <scope>NUCLEOTIDE SEQUENCE</scope>
</reference>
<evidence type="ECO:0000313" key="1">
    <source>
        <dbReference type="EMBL" id="JAH71993.1"/>
    </source>
</evidence>
<accession>A0A0E9V408</accession>
<organism evidence="1">
    <name type="scientific">Anguilla anguilla</name>
    <name type="common">European freshwater eel</name>
    <name type="synonym">Muraena anguilla</name>
    <dbReference type="NCBI Taxonomy" id="7936"/>
    <lineage>
        <taxon>Eukaryota</taxon>
        <taxon>Metazoa</taxon>
        <taxon>Chordata</taxon>
        <taxon>Craniata</taxon>
        <taxon>Vertebrata</taxon>
        <taxon>Euteleostomi</taxon>
        <taxon>Actinopterygii</taxon>
        <taxon>Neopterygii</taxon>
        <taxon>Teleostei</taxon>
        <taxon>Anguilliformes</taxon>
        <taxon>Anguillidae</taxon>
        <taxon>Anguilla</taxon>
    </lineage>
</organism>
<proteinExistence type="predicted"/>
<reference evidence="1" key="1">
    <citation type="submission" date="2014-11" db="EMBL/GenBank/DDBJ databases">
        <authorList>
            <person name="Amaro Gonzalez C."/>
        </authorList>
    </citation>
    <scope>NUCLEOTIDE SEQUENCE</scope>
</reference>
<dbReference type="AlphaFoldDB" id="A0A0E9V408"/>
<protein>
    <submittedName>
        <fullName evidence="1">Uncharacterized protein</fullName>
    </submittedName>
</protein>
<dbReference type="EMBL" id="GBXM01036584">
    <property type="protein sequence ID" value="JAH71993.1"/>
    <property type="molecule type" value="Transcribed_RNA"/>
</dbReference>
<name>A0A0E9V408_ANGAN</name>
<sequence>MAFASILSCWYRPKILKSGPKVGSSFGSLLPDSQ</sequence>